<dbReference type="AlphaFoldDB" id="A0A8X6K1M8"/>
<reference evidence="2" key="1">
    <citation type="submission" date="2020-08" db="EMBL/GenBank/DDBJ databases">
        <title>Multicomponent nature underlies the extraordinary mechanical properties of spider dragline silk.</title>
        <authorList>
            <person name="Kono N."/>
            <person name="Nakamura H."/>
            <person name="Mori M."/>
            <person name="Yoshida Y."/>
            <person name="Ohtoshi R."/>
            <person name="Malay A.D."/>
            <person name="Moran D.A.P."/>
            <person name="Tomita M."/>
            <person name="Numata K."/>
            <person name="Arakawa K."/>
        </authorList>
    </citation>
    <scope>NUCLEOTIDE SEQUENCE</scope>
</reference>
<name>A0A8X6K1M8_9ARAC</name>
<accession>A0A8X6K1M8</accession>
<comment type="caution">
    <text evidence="2">The sequence shown here is derived from an EMBL/GenBank/DDBJ whole genome shotgun (WGS) entry which is preliminary data.</text>
</comment>
<keyword evidence="3" id="KW-1185">Reference proteome</keyword>
<proteinExistence type="predicted"/>
<organism evidence="2 3">
    <name type="scientific">Trichonephila inaurata madagascariensis</name>
    <dbReference type="NCBI Taxonomy" id="2747483"/>
    <lineage>
        <taxon>Eukaryota</taxon>
        <taxon>Metazoa</taxon>
        <taxon>Ecdysozoa</taxon>
        <taxon>Arthropoda</taxon>
        <taxon>Chelicerata</taxon>
        <taxon>Arachnida</taxon>
        <taxon>Araneae</taxon>
        <taxon>Araneomorphae</taxon>
        <taxon>Entelegynae</taxon>
        <taxon>Araneoidea</taxon>
        <taxon>Nephilidae</taxon>
        <taxon>Trichonephila</taxon>
        <taxon>Trichonephila inaurata</taxon>
    </lineage>
</organism>
<evidence type="ECO:0000313" key="3">
    <source>
        <dbReference type="Proteomes" id="UP000886998"/>
    </source>
</evidence>
<feature type="region of interest" description="Disordered" evidence="1">
    <location>
        <begin position="56"/>
        <end position="81"/>
    </location>
</feature>
<evidence type="ECO:0000256" key="1">
    <source>
        <dbReference type="SAM" id="MobiDB-lite"/>
    </source>
</evidence>
<evidence type="ECO:0000313" key="2">
    <source>
        <dbReference type="EMBL" id="GFS55233.1"/>
    </source>
</evidence>
<gene>
    <name evidence="2" type="ORF">TNIN_401361</name>
</gene>
<dbReference type="Proteomes" id="UP000886998">
    <property type="component" value="Unassembled WGS sequence"/>
</dbReference>
<protein>
    <submittedName>
        <fullName evidence="2">Uncharacterized protein</fullName>
    </submittedName>
</protein>
<dbReference type="EMBL" id="BMAV01027015">
    <property type="protein sequence ID" value="GFS55233.1"/>
    <property type="molecule type" value="Genomic_DNA"/>
</dbReference>
<sequence length="81" mass="9352">MDEQVDDQCVIMEDNDPPPSKVTYEQHCLHLHGIDKEIRIFAARKEYINQMFEIERSPPPPALRRKRRKARGGALHAGGKD</sequence>